<evidence type="ECO:0000259" key="2">
    <source>
        <dbReference type="Pfam" id="PF01764"/>
    </source>
</evidence>
<keyword evidence="3" id="KW-1185">Reference proteome</keyword>
<dbReference type="InterPro" id="IPR029058">
    <property type="entry name" value="AB_hydrolase_fold"/>
</dbReference>
<evidence type="ECO:0000313" key="4">
    <source>
        <dbReference type="RefSeq" id="XP_031550345.1"/>
    </source>
</evidence>
<proteinExistence type="predicted"/>
<feature type="domain" description="Fungal lipase-type" evidence="2">
    <location>
        <begin position="404"/>
        <end position="516"/>
    </location>
</feature>
<dbReference type="InParanoid" id="A0A6P8HCT9"/>
<feature type="transmembrane region" description="Helical" evidence="1">
    <location>
        <begin position="48"/>
        <end position="76"/>
    </location>
</feature>
<keyword evidence="1" id="KW-0812">Transmembrane</keyword>
<dbReference type="Proteomes" id="UP000515163">
    <property type="component" value="Unplaced"/>
</dbReference>
<evidence type="ECO:0000256" key="1">
    <source>
        <dbReference type="SAM" id="Phobius"/>
    </source>
</evidence>
<accession>A0A6P8HCT9</accession>
<feature type="transmembrane region" description="Helical" evidence="1">
    <location>
        <begin position="176"/>
        <end position="198"/>
    </location>
</feature>
<dbReference type="Gene3D" id="3.40.50.1820">
    <property type="entry name" value="alpha/beta hydrolase"/>
    <property type="match status" value="1"/>
</dbReference>
<dbReference type="RefSeq" id="XP_031550345.1">
    <property type="nucleotide sequence ID" value="XM_031694485.1"/>
</dbReference>
<dbReference type="Pfam" id="PF01764">
    <property type="entry name" value="Lipase_3"/>
    <property type="match status" value="1"/>
</dbReference>
<protein>
    <submittedName>
        <fullName evidence="4">Uncharacterized protein LOC116287790</fullName>
    </submittedName>
</protein>
<feature type="transmembrane region" description="Helical" evidence="1">
    <location>
        <begin position="241"/>
        <end position="260"/>
    </location>
</feature>
<reference evidence="4" key="1">
    <citation type="submission" date="2025-08" db="UniProtKB">
        <authorList>
            <consortium name="RefSeq"/>
        </authorList>
    </citation>
    <scope>IDENTIFICATION</scope>
    <source>
        <tissue evidence="4">Tentacle</tissue>
    </source>
</reference>
<keyword evidence="1" id="KW-1133">Transmembrane helix</keyword>
<feature type="transmembrane region" description="Helical" evidence="1">
    <location>
        <begin position="136"/>
        <end position="156"/>
    </location>
</feature>
<feature type="transmembrane region" description="Helical" evidence="1">
    <location>
        <begin position="100"/>
        <end position="124"/>
    </location>
</feature>
<dbReference type="InterPro" id="IPR002921">
    <property type="entry name" value="Fungal_lipase-type"/>
</dbReference>
<name>A0A6P8HCT9_ACTTE</name>
<dbReference type="AlphaFoldDB" id="A0A6P8HCT9"/>
<evidence type="ECO:0000313" key="3">
    <source>
        <dbReference type="Proteomes" id="UP000515163"/>
    </source>
</evidence>
<organism evidence="3 4">
    <name type="scientific">Actinia tenebrosa</name>
    <name type="common">Australian red waratah sea anemone</name>
    <dbReference type="NCBI Taxonomy" id="6105"/>
    <lineage>
        <taxon>Eukaryota</taxon>
        <taxon>Metazoa</taxon>
        <taxon>Cnidaria</taxon>
        <taxon>Anthozoa</taxon>
        <taxon>Hexacorallia</taxon>
        <taxon>Actiniaria</taxon>
        <taxon>Actiniidae</taxon>
        <taxon>Actinia</taxon>
    </lineage>
</organism>
<sequence>MSQMSRVKDFVLQTFTPDSDDAVVDNNKNHRKIFAEKTGIFWSIIRQAFYAVSFLSHFSLSLSFLCFFVTALSLGINCALEITLEMISPTGDSSIHKKNFYSACLFVILVCAIINASFILSLFWEVVCAVLYKSSIKYTLIKIVIFFAVLISAGIWSGVSSTAKSGFVNFLSDCLIVSWFAAFVLSILSSLFLLIYLYKESSLDMPFHQIAYIFCCSLVILLFSILSPISFKLAGASTGGALAFAFLFPFYTYCLILYLLVRGKKETESGKVFVVQKRVFIIVAAVYLVVITLAANANISCGQECQLGHPVKEINLLYHKLVKPVSSGYPICEKKWSRLELGITDMAFLADTAYKIDTNGNKTIIRDLIEAYFQNPKFYWDVEAVNPKKPMFYHIREASSRVNVVSIRGTNDARDWFENFKIWNEIAVFQMISVALPVQHLPFEFVAFFISKSACLDYLFQRSKYHYYFQALEEYVKDKTTNSTEEFFLVGHSLGGGLAKIIGSRNKVQAIAISSPGEIYNHVKFGYTLEDVQQFTTTVRAQNDIVTWIDRSGGLVQYVECDNSAFLKCHNIRNTYCELKEKCHVTSTIPCPSDKPKEIFERLFIKKWQR</sequence>
<dbReference type="GeneID" id="116287790"/>
<dbReference type="SUPFAM" id="SSF53474">
    <property type="entry name" value="alpha/beta-Hydrolases"/>
    <property type="match status" value="1"/>
</dbReference>
<gene>
    <name evidence="4" type="primary">LOC116287790</name>
</gene>
<dbReference type="KEGG" id="aten:116287790"/>
<feature type="transmembrane region" description="Helical" evidence="1">
    <location>
        <begin position="210"/>
        <end position="229"/>
    </location>
</feature>
<dbReference type="GO" id="GO:0006629">
    <property type="term" value="P:lipid metabolic process"/>
    <property type="evidence" value="ECO:0007669"/>
    <property type="project" value="InterPro"/>
</dbReference>
<dbReference type="OrthoDB" id="58570at2759"/>
<keyword evidence="1" id="KW-0472">Membrane</keyword>
<feature type="transmembrane region" description="Helical" evidence="1">
    <location>
        <begin position="280"/>
        <end position="299"/>
    </location>
</feature>